<sequence>MSNNCCTTEPAALDIEFKPDEIALLCKALGHPARVKLLKHLSNYGECFFGSLTDILPLAASTISQHVTILKEAGLILGSSDEQRVCYCVNEVRLAQFKNLIAGL</sequence>
<evidence type="ECO:0000256" key="3">
    <source>
        <dbReference type="ARBA" id="ARBA00023163"/>
    </source>
</evidence>
<dbReference type="InterPro" id="IPR051081">
    <property type="entry name" value="HTH_MetalResp_TranReg"/>
</dbReference>
<dbReference type="PANTHER" id="PTHR33154:SF15">
    <property type="entry name" value="REGULATORY PROTEIN ARSR"/>
    <property type="match status" value="1"/>
</dbReference>
<name>A0ABR6ZTN3_9BURK</name>
<keyword evidence="2" id="KW-0238">DNA-binding</keyword>
<dbReference type="CDD" id="cd00090">
    <property type="entry name" value="HTH_ARSR"/>
    <property type="match status" value="1"/>
</dbReference>
<proteinExistence type="predicted"/>
<dbReference type="SMART" id="SM00418">
    <property type="entry name" value="HTH_ARSR"/>
    <property type="match status" value="1"/>
</dbReference>
<dbReference type="PANTHER" id="PTHR33154">
    <property type="entry name" value="TRANSCRIPTIONAL REGULATOR, ARSR FAMILY"/>
    <property type="match status" value="1"/>
</dbReference>
<dbReference type="NCBIfam" id="NF033788">
    <property type="entry name" value="HTH_metalloreg"/>
    <property type="match status" value="1"/>
</dbReference>
<feature type="domain" description="HTH arsR-type" evidence="4">
    <location>
        <begin position="15"/>
        <end position="104"/>
    </location>
</feature>
<dbReference type="Proteomes" id="UP000650424">
    <property type="component" value="Unassembled WGS sequence"/>
</dbReference>
<dbReference type="InterPro" id="IPR011991">
    <property type="entry name" value="ArsR-like_HTH"/>
</dbReference>
<evidence type="ECO:0000256" key="2">
    <source>
        <dbReference type="ARBA" id="ARBA00023125"/>
    </source>
</evidence>
<evidence type="ECO:0000313" key="5">
    <source>
        <dbReference type="EMBL" id="MBC3919220.1"/>
    </source>
</evidence>
<keyword evidence="3" id="KW-0804">Transcription</keyword>
<gene>
    <name evidence="5" type="ORF">H8L32_17140</name>
</gene>
<comment type="caution">
    <text evidence="5">The sequence shown here is derived from an EMBL/GenBank/DDBJ whole genome shotgun (WGS) entry which is preliminary data.</text>
</comment>
<dbReference type="EMBL" id="JACOGF010000009">
    <property type="protein sequence ID" value="MBC3919220.1"/>
    <property type="molecule type" value="Genomic_DNA"/>
</dbReference>
<accession>A0ABR6ZTN3</accession>
<evidence type="ECO:0000313" key="6">
    <source>
        <dbReference type="Proteomes" id="UP000650424"/>
    </source>
</evidence>
<protein>
    <submittedName>
        <fullName evidence="5">Winged helix-turn-helix transcriptional regulator</fullName>
    </submittedName>
</protein>
<dbReference type="RefSeq" id="WP_186948499.1">
    <property type="nucleotide sequence ID" value="NZ_JACOGF010000009.1"/>
</dbReference>
<dbReference type="PROSITE" id="PS50987">
    <property type="entry name" value="HTH_ARSR_2"/>
    <property type="match status" value="1"/>
</dbReference>
<evidence type="ECO:0000259" key="4">
    <source>
        <dbReference type="PROSITE" id="PS50987"/>
    </source>
</evidence>
<dbReference type="Pfam" id="PF01022">
    <property type="entry name" value="HTH_5"/>
    <property type="match status" value="1"/>
</dbReference>
<dbReference type="Gene3D" id="1.10.10.10">
    <property type="entry name" value="Winged helix-like DNA-binding domain superfamily/Winged helix DNA-binding domain"/>
    <property type="match status" value="1"/>
</dbReference>
<reference evidence="5 6" key="1">
    <citation type="submission" date="2020-08" db="EMBL/GenBank/DDBJ databases">
        <title>Novel species isolated from subtropical streams in China.</title>
        <authorList>
            <person name="Lu H."/>
        </authorList>
    </citation>
    <scope>NUCLEOTIDE SEQUENCE [LARGE SCALE GENOMIC DNA]</scope>
    <source>
        <strain evidence="5 6">CY18W</strain>
    </source>
</reference>
<keyword evidence="1" id="KW-0805">Transcription regulation</keyword>
<organism evidence="5 6">
    <name type="scientific">Undibacterium hunanense</name>
    <dbReference type="NCBI Taxonomy" id="2762292"/>
    <lineage>
        <taxon>Bacteria</taxon>
        <taxon>Pseudomonadati</taxon>
        <taxon>Pseudomonadota</taxon>
        <taxon>Betaproteobacteria</taxon>
        <taxon>Burkholderiales</taxon>
        <taxon>Oxalobacteraceae</taxon>
        <taxon>Undibacterium</taxon>
    </lineage>
</organism>
<dbReference type="SUPFAM" id="SSF46785">
    <property type="entry name" value="Winged helix' DNA-binding domain"/>
    <property type="match status" value="1"/>
</dbReference>
<evidence type="ECO:0000256" key="1">
    <source>
        <dbReference type="ARBA" id="ARBA00023015"/>
    </source>
</evidence>
<dbReference type="InterPro" id="IPR036390">
    <property type="entry name" value="WH_DNA-bd_sf"/>
</dbReference>
<dbReference type="InterPro" id="IPR036388">
    <property type="entry name" value="WH-like_DNA-bd_sf"/>
</dbReference>
<dbReference type="InterPro" id="IPR001845">
    <property type="entry name" value="HTH_ArsR_DNA-bd_dom"/>
</dbReference>
<keyword evidence="6" id="KW-1185">Reference proteome</keyword>